<gene>
    <name evidence="2" type="ORF">EE52_0214605</name>
</gene>
<reference evidence="2" key="1">
    <citation type="book" date="2014" name="THE 24TH EUROPEAN CONGRESS OF CLINICAL MICROBIOLOGY AND INFECTIOUS DISEASES" publisher="ECCMID 2014" city="Barcelona, Spain">
        <title>Identification of resistance genes in three multidrug-resistant Bacteroides fragilis isolates by whole genome sequencing.</title>
        <editorList>
            <person name="Unknown"/>
            <person name="A."/>
        </editorList>
        <authorList>
            <person name="Sydenham T.V."/>
            <person name="Hasman H."/>
            <person name="Wang M."/>
            <person name="Soki J."/>
            <person name="Nagy E."/>
            <person name="Justesen U.S."/>
        </authorList>
    </citation>
    <scope>NUCLEOTIDE SEQUENCE</scope>
    <source>
        <strain evidence="2">DCMOUH0018B</strain>
    </source>
</reference>
<accession>A0A0I9S7Y3</accession>
<keyword evidence="1" id="KW-0732">Signal</keyword>
<protein>
    <recommendedName>
        <fullName evidence="3">PEGA domain-containing protein</fullName>
    </recommendedName>
</protein>
<dbReference type="EMBL" id="JMZZ02000155">
    <property type="protein sequence ID" value="KFX73940.1"/>
    <property type="molecule type" value="Genomic_DNA"/>
</dbReference>
<name>A0A0I9S7Y3_BACFG</name>
<reference evidence="2" key="2">
    <citation type="submission" date="2014-07" db="EMBL/GenBank/DDBJ databases">
        <title>Genetics and epidemiology of antimicrobial resistance in B. fragilis group.</title>
        <authorList>
            <person name="Sydenham T.V."/>
            <person name="Hasman H."/>
            <person name="Kemp M."/>
            <person name="Justesen U.S."/>
        </authorList>
    </citation>
    <scope>NUCLEOTIDE SEQUENCE [LARGE SCALE GENOMIC DNA]</scope>
    <source>
        <strain evidence="2">DCMOUH0018B</strain>
    </source>
</reference>
<dbReference type="PATRIC" id="fig|817.53.peg.3015"/>
<proteinExistence type="predicted"/>
<sequence length="290" mass="32556">MMIMKKFYLFTILFSVLLFADVAAQEIQVKSFQKLERDLTARTKPRLDLNDNPCALIKIETTGKDFEFEGNVIGAPLYRKGEVQVYVTQGCRRLTLKHEKYGVLRYEFPEKIEKQVVYELSVKLVEDKNNKIRTLVMPVLSYGSFEQVSYGLMVAVVKKTGGYLKVKTDFGSVSSDLDPVDKASGWYTGGEQQSRFAITAGVLQRVFQRDWKTLYLYAGVGYGSRNYAKQVDGEMDGIQNPYVKINSDCYKGVEGELGAVARFGGVAVSLGVQTNQFKQVEGNIGIGIMF</sequence>
<organism evidence="2">
    <name type="scientific">Bacteroides fragilis</name>
    <dbReference type="NCBI Taxonomy" id="817"/>
    <lineage>
        <taxon>Bacteria</taxon>
        <taxon>Pseudomonadati</taxon>
        <taxon>Bacteroidota</taxon>
        <taxon>Bacteroidia</taxon>
        <taxon>Bacteroidales</taxon>
        <taxon>Bacteroidaceae</taxon>
        <taxon>Bacteroides</taxon>
    </lineage>
</organism>
<dbReference type="AlphaFoldDB" id="A0A0I9S7Y3"/>
<evidence type="ECO:0000313" key="2">
    <source>
        <dbReference type="EMBL" id="KFX73940.1"/>
    </source>
</evidence>
<comment type="caution">
    <text evidence="2">The sequence shown here is derived from an EMBL/GenBank/DDBJ whole genome shotgun (WGS) entry which is preliminary data.</text>
</comment>
<feature type="chain" id="PRO_5044366413" description="PEGA domain-containing protein" evidence="1">
    <location>
        <begin position="21"/>
        <end position="290"/>
    </location>
</feature>
<evidence type="ECO:0008006" key="3">
    <source>
        <dbReference type="Google" id="ProtNLM"/>
    </source>
</evidence>
<evidence type="ECO:0000256" key="1">
    <source>
        <dbReference type="SAM" id="SignalP"/>
    </source>
</evidence>
<feature type="signal peptide" evidence="1">
    <location>
        <begin position="1"/>
        <end position="20"/>
    </location>
</feature>